<dbReference type="Proteomes" id="UP001163203">
    <property type="component" value="Chromosome"/>
</dbReference>
<keyword evidence="3" id="KW-1185">Reference proteome</keyword>
<gene>
    <name evidence="2" type="ORF">ORV05_35005</name>
</gene>
<name>A0ABY7B214_9PSEU</name>
<accession>A0ABY7B214</accession>
<dbReference type="RefSeq" id="WP_268756149.1">
    <property type="nucleotide sequence ID" value="NZ_CP113836.1"/>
</dbReference>
<reference evidence="2" key="1">
    <citation type="submission" date="2022-11" db="EMBL/GenBank/DDBJ databases">
        <authorList>
            <person name="Mo P."/>
        </authorList>
    </citation>
    <scope>NUCLEOTIDE SEQUENCE</scope>
    <source>
        <strain evidence="2">HUAS 11-8</strain>
    </source>
</reference>
<feature type="region of interest" description="Disordered" evidence="1">
    <location>
        <begin position="1"/>
        <end position="24"/>
    </location>
</feature>
<evidence type="ECO:0000256" key="1">
    <source>
        <dbReference type="SAM" id="MobiDB-lite"/>
    </source>
</evidence>
<protein>
    <submittedName>
        <fullName evidence="2">Uncharacterized protein</fullName>
    </submittedName>
</protein>
<evidence type="ECO:0000313" key="2">
    <source>
        <dbReference type="EMBL" id="WAL66005.1"/>
    </source>
</evidence>
<evidence type="ECO:0000313" key="3">
    <source>
        <dbReference type="Proteomes" id="UP001163203"/>
    </source>
</evidence>
<sequence>MTVRIGNTETHGRRHPHGEDGEQAVERRRANLISAYRRQRSGWWYHLEFALLRSR</sequence>
<dbReference type="EMBL" id="CP113836">
    <property type="protein sequence ID" value="WAL66005.1"/>
    <property type="molecule type" value="Genomic_DNA"/>
</dbReference>
<organism evidence="2 3">
    <name type="scientific">Amycolatopsis cynarae</name>
    <dbReference type="NCBI Taxonomy" id="2995223"/>
    <lineage>
        <taxon>Bacteria</taxon>
        <taxon>Bacillati</taxon>
        <taxon>Actinomycetota</taxon>
        <taxon>Actinomycetes</taxon>
        <taxon>Pseudonocardiales</taxon>
        <taxon>Pseudonocardiaceae</taxon>
        <taxon>Amycolatopsis</taxon>
    </lineage>
</organism>
<proteinExistence type="predicted"/>